<dbReference type="Proteomes" id="UP001361239">
    <property type="component" value="Unassembled WGS sequence"/>
</dbReference>
<feature type="domain" description="Thiolase C-terminal" evidence="1">
    <location>
        <begin position="281"/>
        <end position="397"/>
    </location>
</feature>
<evidence type="ECO:0000313" key="3">
    <source>
        <dbReference type="Proteomes" id="UP001361239"/>
    </source>
</evidence>
<evidence type="ECO:0000259" key="1">
    <source>
        <dbReference type="Pfam" id="PF22691"/>
    </source>
</evidence>
<comment type="caution">
    <text evidence="2">The sequence shown here is derived from an EMBL/GenBank/DDBJ whole genome shotgun (WGS) entry which is preliminary data.</text>
</comment>
<gene>
    <name evidence="2" type="ORF">WG901_16070</name>
</gene>
<dbReference type="InterPro" id="IPR002155">
    <property type="entry name" value="Thiolase"/>
</dbReference>
<evidence type="ECO:0000313" key="2">
    <source>
        <dbReference type="EMBL" id="MEJ5978170.1"/>
    </source>
</evidence>
<dbReference type="Gene3D" id="3.40.47.10">
    <property type="match status" value="1"/>
</dbReference>
<keyword evidence="3" id="KW-1185">Reference proteome</keyword>
<dbReference type="PANTHER" id="PTHR42870:SF1">
    <property type="entry name" value="NON-SPECIFIC LIPID-TRANSFER PROTEIN-LIKE 2"/>
    <property type="match status" value="1"/>
</dbReference>
<proteinExistence type="predicted"/>
<dbReference type="PANTHER" id="PTHR42870">
    <property type="entry name" value="ACETYL-COA C-ACETYLTRANSFERASE"/>
    <property type="match status" value="1"/>
</dbReference>
<sequence>MADYGAITMPPSDRALSRKTAIVGIGETDYGADYQAERTRAEGWVPPTEETLLTTAFERALADSGLKREDIDGITTSFTYGGPPADEVAKMLGVKARFAQANGNIMAGPLPVACAAIAEGKADTIAMLFAVASRSAGRLFGGMTHSTGGTPDPDEENRTPSSYYYYHPWGWSSQAAHWALIFGHYQWKYGVGEEDLFHVARQVREHAMAQPNAVMRKELTLEAYMGSRYITRPLHLFDICIVNDGAVCLIVRRADLARDLAHTPVDVAGWGHAKVKKNKMHVMVREQLRPQLQEASAQALAMAGVSLAEVQHFEGYDASSFHLINQVEGIGFTEPGTGLAFCRDGQMTVGGRIPTNTSGGNLSQAYMQGWSQVAEAVRQLRGEAGQYQVPGAQVSMTNLAQTDQTHPIVFVRGDR</sequence>
<dbReference type="PIRSF" id="PIRSF000429">
    <property type="entry name" value="Ac-CoA_Ac_transf"/>
    <property type="match status" value="1"/>
</dbReference>
<dbReference type="InterPro" id="IPR055140">
    <property type="entry name" value="Thiolase_C_2"/>
</dbReference>
<dbReference type="SUPFAM" id="SSF53901">
    <property type="entry name" value="Thiolase-like"/>
    <property type="match status" value="2"/>
</dbReference>
<protein>
    <submittedName>
        <fullName evidence="2">Thiolase family protein</fullName>
    </submittedName>
</protein>
<dbReference type="EMBL" id="JBBHJZ010000003">
    <property type="protein sequence ID" value="MEJ5978170.1"/>
    <property type="molecule type" value="Genomic_DNA"/>
</dbReference>
<accession>A0ABU8RYM2</accession>
<dbReference type="InterPro" id="IPR016039">
    <property type="entry name" value="Thiolase-like"/>
</dbReference>
<reference evidence="2 3" key="1">
    <citation type="submission" date="2024-03" db="EMBL/GenBank/DDBJ databases">
        <authorList>
            <person name="Jo J.-H."/>
        </authorList>
    </citation>
    <scope>NUCLEOTIDE SEQUENCE [LARGE SCALE GENOMIC DNA]</scope>
    <source>
        <strain evidence="2 3">PS1R-30</strain>
    </source>
</reference>
<dbReference type="RefSeq" id="WP_339588107.1">
    <property type="nucleotide sequence ID" value="NZ_JBBHJZ010000003.1"/>
</dbReference>
<dbReference type="CDD" id="cd00829">
    <property type="entry name" value="SCP-x_thiolase"/>
    <property type="match status" value="1"/>
</dbReference>
<dbReference type="Pfam" id="PF22691">
    <property type="entry name" value="Thiolase_C_1"/>
    <property type="match status" value="1"/>
</dbReference>
<organism evidence="2 3">
    <name type="scientific">Novosphingobium anseongense</name>
    <dbReference type="NCBI Taxonomy" id="3133436"/>
    <lineage>
        <taxon>Bacteria</taxon>
        <taxon>Pseudomonadati</taxon>
        <taxon>Pseudomonadota</taxon>
        <taxon>Alphaproteobacteria</taxon>
        <taxon>Sphingomonadales</taxon>
        <taxon>Sphingomonadaceae</taxon>
        <taxon>Novosphingobium</taxon>
    </lineage>
</organism>
<name>A0ABU8RYM2_9SPHN</name>